<proteinExistence type="predicted"/>
<dbReference type="InterPro" id="IPR000073">
    <property type="entry name" value="AB_hydrolase_1"/>
</dbReference>
<feature type="domain" description="AB hydrolase-1" evidence="2">
    <location>
        <begin position="122"/>
        <end position="376"/>
    </location>
</feature>
<evidence type="ECO:0000259" key="2">
    <source>
        <dbReference type="Pfam" id="PF12697"/>
    </source>
</evidence>
<dbReference type="InterPro" id="IPR029058">
    <property type="entry name" value="AB_hydrolase_fold"/>
</dbReference>
<dbReference type="AlphaFoldDB" id="A0A1L7WP95"/>
<reference evidence="3 4" key="1">
    <citation type="submission" date="2016-03" db="EMBL/GenBank/DDBJ databases">
        <authorList>
            <person name="Ploux O."/>
        </authorList>
    </citation>
    <scope>NUCLEOTIDE SEQUENCE [LARGE SCALE GENOMIC DNA]</scope>
    <source>
        <strain evidence="3 4">UAMH 11012</strain>
    </source>
</reference>
<sequence length="395" mass="41900">MVSSLALGASFAVGASALPNPTQYFAGFNNAIVSSTLGGAATCIQGTIPVAASAMNIQLNFPTPANQSVVTETIVEFLQVNTTLPEQVMGGKHNVSGTYNIGAKLCYPTSSGSPNASLIQFLTHGVGFDKSYWDFFSADYSYQNAAALVGYTTLAYDRLGIGASDHPDPIQIVQTPLEIAIGHSLVQMLRNGAVSNTKFQHVIGVGHSLGSELTNAVTAQYPKDFDAAVLTGFSVNTAGQPVFFSSLDLVIARENVPYRFPTLNNGYLISESINGNQFAFFRAQNYLPAILVAAETAKQTFTIGELFTNSMFQSVAKEFTGPIDVVDGENDLPFCQSNCLVPENKAAAVKGALYPNAKASSAVYVAPGAGHGLNLHYVAGEAYRHIFQFLKSNGF</sequence>
<keyword evidence="4" id="KW-1185">Reference proteome</keyword>
<dbReference type="SUPFAM" id="SSF53474">
    <property type="entry name" value="alpha/beta-Hydrolases"/>
    <property type="match status" value="1"/>
</dbReference>
<evidence type="ECO:0000313" key="3">
    <source>
        <dbReference type="EMBL" id="CZR54593.1"/>
    </source>
</evidence>
<protein>
    <recommendedName>
        <fullName evidence="2">AB hydrolase-1 domain-containing protein</fullName>
    </recommendedName>
</protein>
<dbReference type="OrthoDB" id="190201at2759"/>
<dbReference type="STRING" id="576137.A0A1L7WP95"/>
<evidence type="ECO:0000256" key="1">
    <source>
        <dbReference type="SAM" id="SignalP"/>
    </source>
</evidence>
<feature type="signal peptide" evidence="1">
    <location>
        <begin position="1"/>
        <end position="17"/>
    </location>
</feature>
<feature type="chain" id="PRO_5011978805" description="AB hydrolase-1 domain-containing protein" evidence="1">
    <location>
        <begin position="18"/>
        <end position="395"/>
    </location>
</feature>
<gene>
    <name evidence="3" type="ORF">PAC_04477</name>
</gene>
<accession>A0A1L7WP95</accession>
<dbReference type="Pfam" id="PF12697">
    <property type="entry name" value="Abhydrolase_6"/>
    <property type="match status" value="1"/>
</dbReference>
<name>A0A1L7WP95_9HELO</name>
<keyword evidence="1" id="KW-0732">Signal</keyword>
<evidence type="ECO:0000313" key="4">
    <source>
        <dbReference type="Proteomes" id="UP000184330"/>
    </source>
</evidence>
<dbReference type="Gene3D" id="3.40.50.1820">
    <property type="entry name" value="alpha/beta hydrolase"/>
    <property type="match status" value="1"/>
</dbReference>
<dbReference type="EMBL" id="FJOG01000005">
    <property type="protein sequence ID" value="CZR54593.1"/>
    <property type="molecule type" value="Genomic_DNA"/>
</dbReference>
<organism evidence="3 4">
    <name type="scientific">Phialocephala subalpina</name>
    <dbReference type="NCBI Taxonomy" id="576137"/>
    <lineage>
        <taxon>Eukaryota</taxon>
        <taxon>Fungi</taxon>
        <taxon>Dikarya</taxon>
        <taxon>Ascomycota</taxon>
        <taxon>Pezizomycotina</taxon>
        <taxon>Leotiomycetes</taxon>
        <taxon>Helotiales</taxon>
        <taxon>Mollisiaceae</taxon>
        <taxon>Phialocephala</taxon>
        <taxon>Phialocephala fortinii species complex</taxon>
    </lineage>
</organism>
<dbReference type="Proteomes" id="UP000184330">
    <property type="component" value="Unassembled WGS sequence"/>
</dbReference>